<evidence type="ECO:0000256" key="7">
    <source>
        <dbReference type="ARBA" id="ARBA00022989"/>
    </source>
</evidence>
<evidence type="ECO:0000313" key="11">
    <source>
        <dbReference type="EMBL" id="KAI5072617.1"/>
    </source>
</evidence>
<organism evidence="11 12">
    <name type="scientific">Adiantum capillus-veneris</name>
    <name type="common">Maidenhair fern</name>
    <dbReference type="NCBI Taxonomy" id="13818"/>
    <lineage>
        <taxon>Eukaryota</taxon>
        <taxon>Viridiplantae</taxon>
        <taxon>Streptophyta</taxon>
        <taxon>Embryophyta</taxon>
        <taxon>Tracheophyta</taxon>
        <taxon>Polypodiopsida</taxon>
        <taxon>Polypodiidae</taxon>
        <taxon>Polypodiales</taxon>
        <taxon>Pteridineae</taxon>
        <taxon>Pteridaceae</taxon>
        <taxon>Vittarioideae</taxon>
        <taxon>Adiantum</taxon>
    </lineage>
</organism>
<evidence type="ECO:0000256" key="3">
    <source>
        <dbReference type="ARBA" id="ARBA00022676"/>
    </source>
</evidence>
<dbReference type="GO" id="GO:0008373">
    <property type="term" value="F:sialyltransferase activity"/>
    <property type="evidence" value="ECO:0007669"/>
    <property type="project" value="InterPro"/>
</dbReference>
<evidence type="ECO:0000313" key="12">
    <source>
        <dbReference type="Proteomes" id="UP000886520"/>
    </source>
</evidence>
<dbReference type="GO" id="GO:0009860">
    <property type="term" value="P:pollen tube growth"/>
    <property type="evidence" value="ECO:0007669"/>
    <property type="project" value="InterPro"/>
</dbReference>
<keyword evidence="8" id="KW-0333">Golgi apparatus</keyword>
<evidence type="ECO:0000256" key="6">
    <source>
        <dbReference type="ARBA" id="ARBA00022968"/>
    </source>
</evidence>
<evidence type="ECO:0000256" key="2">
    <source>
        <dbReference type="ARBA" id="ARBA00006003"/>
    </source>
</evidence>
<dbReference type="Gene3D" id="3.90.1480.20">
    <property type="entry name" value="Glycosyl transferase family 29"/>
    <property type="match status" value="1"/>
</dbReference>
<keyword evidence="12" id="KW-1185">Reference proteome</keyword>
<keyword evidence="5" id="KW-0812">Transmembrane</keyword>
<dbReference type="GO" id="GO:0009846">
    <property type="term" value="P:pollen germination"/>
    <property type="evidence" value="ECO:0007669"/>
    <property type="project" value="InterPro"/>
</dbReference>
<keyword evidence="4" id="KW-0808">Transferase</keyword>
<comment type="caution">
    <text evidence="11">The sequence shown here is derived from an EMBL/GenBank/DDBJ whole genome shotgun (WGS) entry which is preliminary data.</text>
</comment>
<proteinExistence type="inferred from homology"/>
<keyword evidence="7" id="KW-1133">Transmembrane helix</keyword>
<evidence type="ECO:0000256" key="10">
    <source>
        <dbReference type="ARBA" id="ARBA00023180"/>
    </source>
</evidence>
<comment type="subcellular location">
    <subcellularLocation>
        <location evidence="1">Golgi apparatus membrane</location>
        <topology evidence="1">Single-pass type II membrane protein</topology>
    </subcellularLocation>
</comment>
<keyword evidence="9" id="KW-0472">Membrane</keyword>
<dbReference type="Proteomes" id="UP000886520">
    <property type="component" value="Chromosome 12"/>
</dbReference>
<comment type="similarity">
    <text evidence="2">Belongs to the glycosyltransferase 29 family.</text>
</comment>
<evidence type="ECO:0000256" key="1">
    <source>
        <dbReference type="ARBA" id="ARBA00004323"/>
    </source>
</evidence>
<dbReference type="EMBL" id="JABFUD020000012">
    <property type="protein sequence ID" value="KAI5072617.1"/>
    <property type="molecule type" value="Genomic_DNA"/>
</dbReference>
<dbReference type="GO" id="GO:0000139">
    <property type="term" value="C:Golgi membrane"/>
    <property type="evidence" value="ECO:0007669"/>
    <property type="project" value="UniProtKB-SubCell"/>
</dbReference>
<evidence type="ECO:0000256" key="8">
    <source>
        <dbReference type="ARBA" id="ARBA00023034"/>
    </source>
</evidence>
<dbReference type="InterPro" id="IPR001675">
    <property type="entry name" value="Glyco_trans_29"/>
</dbReference>
<sequence>MARNQEARYQGALVYPVRLSAALDWWTEATNGLGLSAYSINECEIVLKYPEGTNSSWFNQQFKMYEPLEYRFDVCESLLLWEQYRNVTTILTREYLDARPDGWLEYAAQRISQLGSKKCYNMSKCEEELQLVLPAKPPFLPRQFAACAVVGNSGDLLKTEFGQEIDAHDVVIRDNEAPVNAKYAKHVGLKRDFRIVARGVARNMKEVVKGAADEILIIKSLIHRDFNTMIKELPNPVYLFQGVVFRRGAKGTGVKSIELALSMCDQVDIYGFTVDPGYTEWTRYFSTPRKGHNPLQGRAYYQLLECLGVIRIHSPLREERKQNWEVVPSRQTLMRAHEAARKLRREPLDHPDSVGPFSACKVWARAKAERGPLSGSPDMSHVRKNSNYSRWEKMDIKHMRKEAQQHYKALKGTSLYKLDGNKLDDLVCIKPARSRMSEA</sequence>
<evidence type="ECO:0000256" key="4">
    <source>
        <dbReference type="ARBA" id="ARBA00022679"/>
    </source>
</evidence>
<evidence type="ECO:0000256" key="5">
    <source>
        <dbReference type="ARBA" id="ARBA00022692"/>
    </source>
</evidence>
<dbReference type="AlphaFoldDB" id="A0A9D4URR4"/>
<dbReference type="InterPro" id="IPR044782">
    <property type="entry name" value="SIA1/STLP5"/>
</dbReference>
<reference evidence="11" key="1">
    <citation type="submission" date="2021-01" db="EMBL/GenBank/DDBJ databases">
        <title>Adiantum capillus-veneris genome.</title>
        <authorList>
            <person name="Fang Y."/>
            <person name="Liao Q."/>
        </authorList>
    </citation>
    <scope>NUCLEOTIDE SEQUENCE</scope>
    <source>
        <strain evidence="11">H3</strain>
        <tissue evidence="11">Leaf</tissue>
    </source>
</reference>
<dbReference type="CDD" id="cd19952">
    <property type="entry name" value="GT29"/>
    <property type="match status" value="1"/>
</dbReference>
<keyword evidence="6" id="KW-0735">Signal-anchor</keyword>
<dbReference type="InterPro" id="IPR038578">
    <property type="entry name" value="GT29-like_sf"/>
</dbReference>
<evidence type="ECO:0000256" key="9">
    <source>
        <dbReference type="ARBA" id="ARBA00023136"/>
    </source>
</evidence>
<keyword evidence="3" id="KW-0328">Glycosyltransferase</keyword>
<dbReference type="OrthoDB" id="10264956at2759"/>
<dbReference type="PANTHER" id="PTHR47486:SF1">
    <property type="entry name" value="SIALYLTRANSFERASE-LIKE PROTEIN 1"/>
    <property type="match status" value="1"/>
</dbReference>
<dbReference type="PANTHER" id="PTHR47486">
    <property type="entry name" value="SIALYLTRANSFERASE-LIKE PROTEIN 1"/>
    <property type="match status" value="1"/>
</dbReference>
<gene>
    <name evidence="11" type="ORF">GOP47_0012723</name>
</gene>
<name>A0A9D4URR4_ADICA</name>
<keyword evidence="10" id="KW-0325">Glycoprotein</keyword>
<protein>
    <submittedName>
        <fullName evidence="11">Uncharacterized protein</fullName>
    </submittedName>
</protein>
<dbReference type="Pfam" id="PF00777">
    <property type="entry name" value="Glyco_transf_29"/>
    <property type="match status" value="1"/>
</dbReference>
<accession>A0A9D4URR4</accession>